<evidence type="ECO:0000256" key="1">
    <source>
        <dbReference type="SAM" id="MobiDB-lite"/>
    </source>
</evidence>
<keyword evidence="3" id="KW-1185">Reference proteome</keyword>
<dbReference type="OrthoDB" id="3600014at2759"/>
<feature type="region of interest" description="Disordered" evidence="1">
    <location>
        <begin position="1"/>
        <end position="23"/>
    </location>
</feature>
<evidence type="ECO:0000313" key="2">
    <source>
        <dbReference type="EMBL" id="KIM98809.1"/>
    </source>
</evidence>
<dbReference type="Proteomes" id="UP000054321">
    <property type="component" value="Unassembled WGS sequence"/>
</dbReference>
<reference evidence="2 3" key="1">
    <citation type="submission" date="2014-04" db="EMBL/GenBank/DDBJ databases">
        <authorList>
            <consortium name="DOE Joint Genome Institute"/>
            <person name="Kuo A."/>
            <person name="Martino E."/>
            <person name="Perotto S."/>
            <person name="Kohler A."/>
            <person name="Nagy L.G."/>
            <person name="Floudas D."/>
            <person name="Copeland A."/>
            <person name="Barry K.W."/>
            <person name="Cichocki N."/>
            <person name="Veneault-Fourrey C."/>
            <person name="LaButti K."/>
            <person name="Lindquist E.A."/>
            <person name="Lipzen A."/>
            <person name="Lundell T."/>
            <person name="Morin E."/>
            <person name="Murat C."/>
            <person name="Sun H."/>
            <person name="Tunlid A."/>
            <person name="Henrissat B."/>
            <person name="Grigoriev I.V."/>
            <person name="Hibbett D.S."/>
            <person name="Martin F."/>
            <person name="Nordberg H.P."/>
            <person name="Cantor M.N."/>
            <person name="Hua S.X."/>
        </authorList>
    </citation>
    <scope>NUCLEOTIDE SEQUENCE [LARGE SCALE GENOMIC DNA]</scope>
    <source>
        <strain evidence="2 3">Zn</strain>
    </source>
</reference>
<reference evidence="3" key="2">
    <citation type="submission" date="2015-01" db="EMBL/GenBank/DDBJ databases">
        <title>Evolutionary Origins and Diversification of the Mycorrhizal Mutualists.</title>
        <authorList>
            <consortium name="DOE Joint Genome Institute"/>
            <consortium name="Mycorrhizal Genomics Consortium"/>
            <person name="Kohler A."/>
            <person name="Kuo A."/>
            <person name="Nagy L.G."/>
            <person name="Floudas D."/>
            <person name="Copeland A."/>
            <person name="Barry K.W."/>
            <person name="Cichocki N."/>
            <person name="Veneault-Fourrey C."/>
            <person name="LaButti K."/>
            <person name="Lindquist E.A."/>
            <person name="Lipzen A."/>
            <person name="Lundell T."/>
            <person name="Morin E."/>
            <person name="Murat C."/>
            <person name="Riley R."/>
            <person name="Ohm R."/>
            <person name="Sun H."/>
            <person name="Tunlid A."/>
            <person name="Henrissat B."/>
            <person name="Grigoriev I.V."/>
            <person name="Hibbett D.S."/>
            <person name="Martin F."/>
        </authorList>
    </citation>
    <scope>NUCLEOTIDE SEQUENCE [LARGE SCALE GENOMIC DNA]</scope>
    <source>
        <strain evidence="3">Zn</strain>
    </source>
</reference>
<dbReference type="Pfam" id="PF09814">
    <property type="entry name" value="HECT_2"/>
    <property type="match status" value="1"/>
</dbReference>
<protein>
    <submittedName>
        <fullName evidence="2">Uncharacterized protein</fullName>
    </submittedName>
</protein>
<dbReference type="AlphaFoldDB" id="A0A0C3H678"/>
<evidence type="ECO:0000313" key="3">
    <source>
        <dbReference type="Proteomes" id="UP000054321"/>
    </source>
</evidence>
<organism evidence="2 3">
    <name type="scientific">Oidiodendron maius (strain Zn)</name>
    <dbReference type="NCBI Taxonomy" id="913774"/>
    <lineage>
        <taxon>Eukaryota</taxon>
        <taxon>Fungi</taxon>
        <taxon>Dikarya</taxon>
        <taxon>Ascomycota</taxon>
        <taxon>Pezizomycotina</taxon>
        <taxon>Leotiomycetes</taxon>
        <taxon>Leotiomycetes incertae sedis</taxon>
        <taxon>Myxotrichaceae</taxon>
        <taxon>Oidiodendron</taxon>
    </lineage>
</organism>
<dbReference type="InterPro" id="IPR019193">
    <property type="entry name" value="UBQ-conj_enz_E2-bd_prot"/>
</dbReference>
<dbReference type="EMBL" id="KN832879">
    <property type="protein sequence ID" value="KIM98809.1"/>
    <property type="molecule type" value="Genomic_DNA"/>
</dbReference>
<proteinExistence type="predicted"/>
<name>A0A0C3H678_OIDMZ</name>
<gene>
    <name evidence="2" type="ORF">OIDMADRAFT_19858</name>
</gene>
<feature type="compositionally biased region" description="Basic and acidic residues" evidence="1">
    <location>
        <begin position="7"/>
        <end position="18"/>
    </location>
</feature>
<accession>A0A0C3H678</accession>
<dbReference type="InParanoid" id="A0A0C3H678"/>
<dbReference type="HOGENOM" id="CLU_2831813_0_0_1"/>
<sequence length="66" mass="7601">MKIFHRSPSETESAKLLDTEGVEEVSLPEETIREIARVLKKSGEELPPNGRVFREWEVGMLERFEG</sequence>